<dbReference type="Pfam" id="PF00883">
    <property type="entry name" value="Peptidase_M17"/>
    <property type="match status" value="1"/>
</dbReference>
<dbReference type="Gene3D" id="3.40.220.10">
    <property type="entry name" value="Leucine Aminopeptidase, subunit E, domain 1"/>
    <property type="match status" value="1"/>
</dbReference>
<evidence type="ECO:0000256" key="1">
    <source>
        <dbReference type="ARBA" id="ARBA00009528"/>
    </source>
</evidence>
<dbReference type="Proteomes" id="UP000631653">
    <property type="component" value="Unassembled WGS sequence"/>
</dbReference>
<evidence type="ECO:0000256" key="2">
    <source>
        <dbReference type="ARBA" id="ARBA00022438"/>
    </source>
</evidence>
<evidence type="ECO:0000256" key="3">
    <source>
        <dbReference type="ARBA" id="ARBA00022670"/>
    </source>
</evidence>
<name>A0ABX0JXW9_9PROT</name>
<dbReference type="EMBL" id="WOSY01000003">
    <property type="protein sequence ID" value="NHN87840.1"/>
    <property type="molecule type" value="Genomic_DNA"/>
</dbReference>
<dbReference type="PANTHER" id="PTHR11963">
    <property type="entry name" value="LEUCINE AMINOPEPTIDASE-RELATED"/>
    <property type="match status" value="1"/>
</dbReference>
<dbReference type="SUPFAM" id="SSF53187">
    <property type="entry name" value="Zn-dependent exopeptidases"/>
    <property type="match status" value="1"/>
</dbReference>
<keyword evidence="4" id="KW-0378">Hydrolase</keyword>
<evidence type="ECO:0000313" key="7">
    <source>
        <dbReference type="EMBL" id="NHN87840.1"/>
    </source>
</evidence>
<keyword evidence="2 7" id="KW-0031">Aminopeptidase</keyword>
<evidence type="ECO:0000256" key="4">
    <source>
        <dbReference type="ARBA" id="ARBA00022801"/>
    </source>
</evidence>
<keyword evidence="5" id="KW-0464">Manganese</keyword>
<dbReference type="PROSITE" id="PS00631">
    <property type="entry name" value="CYTOSOL_AP"/>
    <property type="match status" value="1"/>
</dbReference>
<proteinExistence type="inferred from homology"/>
<evidence type="ECO:0000259" key="6">
    <source>
        <dbReference type="PROSITE" id="PS00631"/>
    </source>
</evidence>
<protein>
    <submittedName>
        <fullName evidence="7">Leucyl aminopeptidase family protein</fullName>
    </submittedName>
</protein>
<keyword evidence="8" id="KW-1185">Reference proteome</keyword>
<dbReference type="InterPro" id="IPR011356">
    <property type="entry name" value="Leucine_aapep/pepB"/>
</dbReference>
<organism evidence="7 8">
    <name type="scientific">Acetobacter conturbans</name>
    <dbReference type="NCBI Taxonomy" id="1737472"/>
    <lineage>
        <taxon>Bacteria</taxon>
        <taxon>Pseudomonadati</taxon>
        <taxon>Pseudomonadota</taxon>
        <taxon>Alphaproteobacteria</taxon>
        <taxon>Acetobacterales</taxon>
        <taxon>Acetobacteraceae</taxon>
        <taxon>Acetobacter</taxon>
    </lineage>
</organism>
<dbReference type="Pfam" id="PF21337">
    <property type="entry name" value="Peptidase_M17_N_1"/>
    <property type="match status" value="1"/>
</dbReference>
<dbReference type="Gene3D" id="3.40.630.10">
    <property type="entry name" value="Zn peptidases"/>
    <property type="match status" value="1"/>
</dbReference>
<dbReference type="PANTHER" id="PTHR11963:SF20">
    <property type="entry name" value="PEPTIDASE B"/>
    <property type="match status" value="1"/>
</dbReference>
<dbReference type="GO" id="GO:0004177">
    <property type="term" value="F:aminopeptidase activity"/>
    <property type="evidence" value="ECO:0007669"/>
    <property type="project" value="UniProtKB-KW"/>
</dbReference>
<feature type="domain" description="Cytosol aminopeptidase" evidence="6">
    <location>
        <begin position="311"/>
        <end position="318"/>
    </location>
</feature>
<evidence type="ECO:0000256" key="5">
    <source>
        <dbReference type="ARBA" id="ARBA00023211"/>
    </source>
</evidence>
<dbReference type="RefSeq" id="WP_173569131.1">
    <property type="nucleotide sequence ID" value="NZ_WOSY01000003.1"/>
</dbReference>
<dbReference type="InterPro" id="IPR048816">
    <property type="entry name" value="Peptidase_M17_N_1"/>
</dbReference>
<dbReference type="InterPro" id="IPR000819">
    <property type="entry name" value="Peptidase_M17_C"/>
</dbReference>
<dbReference type="CDD" id="cd00433">
    <property type="entry name" value="Peptidase_M17"/>
    <property type="match status" value="1"/>
</dbReference>
<reference evidence="7 8" key="1">
    <citation type="journal article" date="2020" name="Int. J. Syst. Evol. Microbiol.">
        <title>Novel acetic acid bacteria from cider fermentations: Acetobacter conturbans sp. nov. and Acetobacter fallax sp. nov.</title>
        <authorList>
            <person name="Sombolestani A.S."/>
            <person name="Cleenwerck I."/>
            <person name="Cnockaert M."/>
            <person name="Borremans W."/>
            <person name="Wieme A.D."/>
            <person name="De Vuyst L."/>
            <person name="Vandamme P."/>
        </authorList>
    </citation>
    <scope>NUCLEOTIDE SEQUENCE [LARGE SCALE GENOMIC DNA]</scope>
    <source>
        <strain evidence="7 8">LMG 1627</strain>
    </source>
</reference>
<comment type="caution">
    <text evidence="7">The sequence shown here is derived from an EMBL/GenBank/DDBJ whole genome shotgun (WGS) entry which is preliminary data.</text>
</comment>
<gene>
    <name evidence="7" type="ORF">GOB81_04230</name>
</gene>
<accession>A0ABX0JXW9</accession>
<dbReference type="PRINTS" id="PR00481">
    <property type="entry name" value="LAMNOPPTDASE"/>
</dbReference>
<comment type="similarity">
    <text evidence="1">Belongs to the peptidase M17 family.</text>
</comment>
<dbReference type="InterPro" id="IPR043472">
    <property type="entry name" value="Macro_dom-like"/>
</dbReference>
<sequence length="470" mass="49738">MSAKGLECIVTGRVKEPVRLVHGVRDASAKTLAALVGDIGAQFASATGFTAKPGQLTLVPNASGVVTGLLGLPPEGKDDLFVFGGLAKALPDGVWRLELPEDVSRRDAVLGFALGAYRYRVGKTIPARVKLHEKAADPVALEMARSIWLGRDLINAPANLMGPEELADAALEALEPFGAKVKIIKGKALDEAYPLIAHVGNGSERRPRVVVAHWAGSKAKKDSPLLSLVGKGVCFDSGGYDIKPASGMLRMKKDMGGAATVLALARLIMARNLPVRLEVRLGCVENSVSGSAMRPLDVVRARNGLTVEVGNTDAEGRLVLADLLTEASEARPAALLDVATLTGAARVALGPDIPVLLGNDDDVANALLEAGKTVGDPLWRLPLWDGYRDWLKSSVADLNNISSKPFAGAVTAALFLERFVGADVRWAHIDSYAWNDSTRPGRPEGAEILGLRAMYAALPHVLRMSDLLNS</sequence>
<evidence type="ECO:0000313" key="8">
    <source>
        <dbReference type="Proteomes" id="UP000631653"/>
    </source>
</evidence>
<keyword evidence="3" id="KW-0645">Protease</keyword>